<evidence type="ECO:0000313" key="2">
    <source>
        <dbReference type="Proteomes" id="UP000774000"/>
    </source>
</evidence>
<dbReference type="Proteomes" id="UP000774000">
    <property type="component" value="Unassembled WGS sequence"/>
</dbReference>
<evidence type="ECO:0000313" key="1">
    <source>
        <dbReference type="EMBL" id="MBM7556797.1"/>
    </source>
</evidence>
<keyword evidence="2" id="KW-1185">Reference proteome</keyword>
<dbReference type="Gene3D" id="2.60.40.1190">
    <property type="match status" value="1"/>
</dbReference>
<dbReference type="SUPFAM" id="SSF49344">
    <property type="entry name" value="CBD9-like"/>
    <property type="match status" value="1"/>
</dbReference>
<accession>A0A938XPL9</accession>
<comment type="caution">
    <text evidence="1">The sequence shown here is derived from an EMBL/GenBank/DDBJ whole genome shotgun (WGS) entry which is preliminary data.</text>
</comment>
<organism evidence="1 2">
    <name type="scientific">Halanaerobacter jeridensis</name>
    <dbReference type="NCBI Taxonomy" id="706427"/>
    <lineage>
        <taxon>Bacteria</taxon>
        <taxon>Bacillati</taxon>
        <taxon>Bacillota</taxon>
        <taxon>Clostridia</taxon>
        <taxon>Halanaerobiales</taxon>
        <taxon>Halobacteroidaceae</taxon>
        <taxon>Halanaerobacter</taxon>
    </lineage>
</organism>
<dbReference type="Pfam" id="PF13753">
    <property type="entry name" value="SWM_repeat"/>
    <property type="match status" value="1"/>
</dbReference>
<dbReference type="AlphaFoldDB" id="A0A938XPL9"/>
<gene>
    <name evidence="1" type="ORF">JOC47_001648</name>
</gene>
<dbReference type="InterPro" id="IPR028059">
    <property type="entry name" value="SWM_rpt"/>
</dbReference>
<dbReference type="EMBL" id="JAFBDQ010000007">
    <property type="protein sequence ID" value="MBM7556797.1"/>
    <property type="molecule type" value="Genomic_DNA"/>
</dbReference>
<proteinExistence type="predicted"/>
<reference evidence="1" key="1">
    <citation type="submission" date="2021-01" db="EMBL/GenBank/DDBJ databases">
        <title>Genomic Encyclopedia of Type Strains, Phase IV (KMG-IV): sequencing the most valuable type-strain genomes for metagenomic binning, comparative biology and taxonomic classification.</title>
        <authorList>
            <person name="Goeker M."/>
        </authorList>
    </citation>
    <scope>NUCLEOTIDE SEQUENCE</scope>
    <source>
        <strain evidence="1">DSM 23230</strain>
    </source>
</reference>
<protein>
    <submittedName>
        <fullName evidence="1">Uncharacterized protein</fullName>
    </submittedName>
</protein>
<sequence>MSEIVNTSDATGFIVKINGTAVTIASLNGSGTEVLTLTLDTKVKKEDTVTLNYSGGNVKDIAGNELADISGQAVTNTVEAITFHYAMPSWGDSGTVNLSYYKNGEESASGLSMTKNSSWYEITVAVEDAAATTEFVIEFSDSGTKKFLKADDFSSNVTYSTSTNNIWIDARNITNWGGDNYYLESTKYSDTEIDITAPSFSSGPSTANITGTSFDLNATLNEAGTVYYVVVNDQASAPSAAQVKAGNNALGAAALANGSKTDSGSGVAITVTALSEKIAYDVYVVGEDEATHPNLQGDATKLEVTTLDETAPTVSNAVVEDTAPKDVVLIMSEVVTATDASGFSVNVNGSPVAVNSLSGSGTDTLTLSLAVEIVIGDVVTIDYSNGNVKDSADNLLVDFSSQSVTNNTIVIIDGDIGEADYNSHYTDVMGAGHEVYNWGDNAPTIGEVKTARDENYLYIAVQARTANDGNKESFHILIDEDNDNTTGKKDFSTTPFYNQTYNTEVGVDYAIYVEPSGYKGNGYISYIDIATDGSDSQIRGGEMGTTSELGSLDAPRSADSDFAFELRIPISELSNFDSSSKLIITAAPRYNTTHVHDITPNNGNSIANDDSDSNEIITIPAADSLSGM</sequence>
<name>A0A938XPL9_9FIRM</name>